<reference evidence="1" key="1">
    <citation type="submission" date="2021-11" db="EMBL/GenBank/DDBJ databases">
        <title>Australian commercial rhizobial inoculants.</title>
        <authorList>
            <person name="Kohlmeier M.G."/>
            <person name="O'Hara G.W."/>
            <person name="Colombi E."/>
            <person name="Ramsay J.P."/>
            <person name="Terpolilli J."/>
        </authorList>
    </citation>
    <scope>NUCLEOTIDE SEQUENCE</scope>
    <source>
        <strain evidence="1">CC829</strain>
    </source>
</reference>
<dbReference type="Proteomes" id="UP001430990">
    <property type="component" value="Chromosome"/>
</dbReference>
<evidence type="ECO:0000313" key="2">
    <source>
        <dbReference type="Proteomes" id="UP001430990"/>
    </source>
</evidence>
<organism evidence="1 2">
    <name type="scientific">Bradyrhizobium barranii</name>
    <dbReference type="NCBI Taxonomy" id="2992140"/>
    <lineage>
        <taxon>Bacteria</taxon>
        <taxon>Pseudomonadati</taxon>
        <taxon>Pseudomonadota</taxon>
        <taxon>Alphaproteobacteria</taxon>
        <taxon>Hyphomicrobiales</taxon>
        <taxon>Nitrobacteraceae</taxon>
        <taxon>Bradyrhizobium</taxon>
    </lineage>
</organism>
<protein>
    <submittedName>
        <fullName evidence="1">Uncharacterized protein</fullName>
    </submittedName>
</protein>
<name>A0ABY3QAK8_9BRAD</name>
<accession>A0ABY3QAK8</accession>
<dbReference type="RefSeq" id="WP_231141970.1">
    <property type="nucleotide sequence ID" value="NZ_CP088100.1"/>
</dbReference>
<evidence type="ECO:0000313" key="1">
    <source>
        <dbReference type="EMBL" id="UFW82926.1"/>
    </source>
</evidence>
<proteinExistence type="predicted"/>
<gene>
    <name evidence="1" type="ORF">BjapCC829_23350</name>
</gene>
<keyword evidence="2" id="KW-1185">Reference proteome</keyword>
<sequence>MTLGRGCTFAILIEFDKNCVLFENWRNAAISRRIPPELCFTSGKRGNVESVRARGCSAAWAGQTTCHQSASSRRATSAVCAKTQRADATPLAANGAPRALPFAKGLTTIRVGRGRFIAGSGEMGRWKQAWSEEDLGRLKVLAGTKPIALIAKELGRTRGTVLAKAIEQKLPVICRTKRQEQ</sequence>
<dbReference type="EMBL" id="CP088100">
    <property type="protein sequence ID" value="UFW82926.1"/>
    <property type="molecule type" value="Genomic_DNA"/>
</dbReference>